<evidence type="ECO:0000313" key="3">
    <source>
        <dbReference type="Proteomes" id="UP000007431"/>
    </source>
</evidence>
<dbReference type="EMBL" id="GL377310">
    <property type="protein sequence ID" value="EFI93702.1"/>
    <property type="molecule type" value="Genomic_DNA"/>
</dbReference>
<accession>D8QDL2</accession>
<dbReference type="InParanoid" id="D8QDL2"/>
<name>D8QDL2_SCHCM</name>
<dbReference type="OMA" id="HAGHESI"/>
<dbReference type="VEuPathDB" id="FungiDB:SCHCODRAFT_02513146"/>
<feature type="non-terminal residue" evidence="2">
    <location>
        <position position="353"/>
    </location>
</feature>
<dbReference type="eggNOG" id="ENOG502STB6">
    <property type="taxonomic scope" value="Eukaryota"/>
</dbReference>
<dbReference type="Proteomes" id="UP000007431">
    <property type="component" value="Unassembled WGS sequence"/>
</dbReference>
<dbReference type="RefSeq" id="XP_003028605.1">
    <property type="nucleotide sequence ID" value="XM_003028559.1"/>
</dbReference>
<feature type="compositionally biased region" description="Polar residues" evidence="1">
    <location>
        <begin position="66"/>
        <end position="85"/>
    </location>
</feature>
<dbReference type="HOGENOM" id="CLU_785641_0_0_1"/>
<evidence type="ECO:0000256" key="1">
    <source>
        <dbReference type="SAM" id="MobiDB-lite"/>
    </source>
</evidence>
<keyword evidence="3" id="KW-1185">Reference proteome</keyword>
<proteinExistence type="predicted"/>
<feature type="region of interest" description="Disordered" evidence="1">
    <location>
        <begin position="63"/>
        <end position="101"/>
    </location>
</feature>
<organism evidence="3">
    <name type="scientific">Schizophyllum commune (strain H4-8 / FGSC 9210)</name>
    <name type="common">Split gill fungus</name>
    <dbReference type="NCBI Taxonomy" id="578458"/>
    <lineage>
        <taxon>Eukaryota</taxon>
        <taxon>Fungi</taxon>
        <taxon>Dikarya</taxon>
        <taxon>Basidiomycota</taxon>
        <taxon>Agaricomycotina</taxon>
        <taxon>Agaricomycetes</taxon>
        <taxon>Agaricomycetidae</taxon>
        <taxon>Agaricales</taxon>
        <taxon>Schizophyllaceae</taxon>
        <taxon>Schizophyllum</taxon>
    </lineage>
</organism>
<dbReference type="AlphaFoldDB" id="D8QDL2"/>
<reference evidence="2 3" key="1">
    <citation type="journal article" date="2010" name="Nat. Biotechnol.">
        <title>Genome sequence of the model mushroom Schizophyllum commune.</title>
        <authorList>
            <person name="Ohm R.A."/>
            <person name="de Jong J.F."/>
            <person name="Lugones L.G."/>
            <person name="Aerts A."/>
            <person name="Kothe E."/>
            <person name="Stajich J.E."/>
            <person name="de Vries R.P."/>
            <person name="Record E."/>
            <person name="Levasseur A."/>
            <person name="Baker S.E."/>
            <person name="Bartholomew K.A."/>
            <person name="Coutinho P.M."/>
            <person name="Erdmann S."/>
            <person name="Fowler T.J."/>
            <person name="Gathman A.C."/>
            <person name="Lombard V."/>
            <person name="Henrissat B."/>
            <person name="Knabe N."/>
            <person name="Kuees U."/>
            <person name="Lilly W.W."/>
            <person name="Lindquist E."/>
            <person name="Lucas S."/>
            <person name="Magnuson J.K."/>
            <person name="Piumi F."/>
            <person name="Raudaskoski M."/>
            <person name="Salamov A."/>
            <person name="Schmutz J."/>
            <person name="Schwarze F.W.M.R."/>
            <person name="vanKuyk P.A."/>
            <person name="Horton J.S."/>
            <person name="Grigoriev I.V."/>
            <person name="Woesten H.A.B."/>
        </authorList>
    </citation>
    <scope>NUCLEOTIDE SEQUENCE [LARGE SCALE GENOMIC DNA]</scope>
    <source>
        <strain evidence="3">H4-8 / FGSC 9210</strain>
    </source>
</reference>
<dbReference type="GeneID" id="9590404"/>
<dbReference type="KEGG" id="scm:SCHCO_02513146"/>
<evidence type="ECO:0000313" key="2">
    <source>
        <dbReference type="EMBL" id="EFI93702.1"/>
    </source>
</evidence>
<gene>
    <name evidence="2" type="ORF">SCHCODRAFT_111949</name>
</gene>
<protein>
    <submittedName>
        <fullName evidence="2">Uncharacterized protein</fullName>
    </submittedName>
</protein>
<sequence length="353" mass="38977">MTSTAITFSEGLDGQDDHLDDLLSLWEQAQVSCMEPASSPQTDLISFAQDAAYFSVVDIKHGAPSNDGTPSSESESDGFTSGNPGPSQPPRMEPLSPRQAEETQRLIEELFDIVRDRQSRGSSQARTPSEPEELPKGIAGFVYLVSAGGDEPRHILNIGLSAHRVQAHVLGGLGETEVQAALALFGKLLVRCWSTLQTDSSAWYSWQLFRGFSNEGTRRMAFWIALQSQWRDVTTMAMLDTEWVIRQISQRASWSTPTGLWGALYEKHAKEREDLQRWVQSFGTYRPSMPRALSAETVRNMINDAVLSSASESESEVFRALEICVAMGHGAPPCAEEQGVDYVYSSQGHVDEI</sequence>
<dbReference type="OrthoDB" id="64477at2759"/>